<evidence type="ECO:0000313" key="3">
    <source>
        <dbReference type="EMBL" id="MFD2627496.1"/>
    </source>
</evidence>
<dbReference type="RefSeq" id="WP_379560139.1">
    <property type="nucleotide sequence ID" value="NZ_JBHUMX010000003.1"/>
</dbReference>
<evidence type="ECO:0000259" key="2">
    <source>
        <dbReference type="Pfam" id="PF07007"/>
    </source>
</evidence>
<dbReference type="EMBL" id="JBHUMX010000003">
    <property type="protein sequence ID" value="MFD2627496.1"/>
    <property type="molecule type" value="Genomic_DNA"/>
</dbReference>
<evidence type="ECO:0000256" key="1">
    <source>
        <dbReference type="SAM" id="MobiDB-lite"/>
    </source>
</evidence>
<dbReference type="Pfam" id="PF07007">
    <property type="entry name" value="LprI"/>
    <property type="match status" value="1"/>
</dbReference>
<dbReference type="Gene3D" id="1.20.1270.180">
    <property type="match status" value="1"/>
</dbReference>
<feature type="compositionally biased region" description="Acidic residues" evidence="1">
    <location>
        <begin position="22"/>
        <end position="43"/>
    </location>
</feature>
<reference evidence="4" key="1">
    <citation type="journal article" date="2019" name="Int. J. Syst. Evol. Microbiol.">
        <title>The Global Catalogue of Microorganisms (GCM) 10K type strain sequencing project: providing services to taxonomists for standard genome sequencing and annotation.</title>
        <authorList>
            <consortium name="The Broad Institute Genomics Platform"/>
            <consortium name="The Broad Institute Genome Sequencing Center for Infectious Disease"/>
            <person name="Wu L."/>
            <person name="Ma J."/>
        </authorList>
    </citation>
    <scope>NUCLEOTIDE SEQUENCE [LARGE SCALE GENOMIC DNA]</scope>
    <source>
        <strain evidence="4">TISTR 1858</strain>
    </source>
</reference>
<dbReference type="InterPro" id="IPR009739">
    <property type="entry name" value="LprI-like_N"/>
</dbReference>
<accession>A0ABW5PW93</accession>
<name>A0ABW5PW93_9BACI</name>
<dbReference type="PROSITE" id="PS51257">
    <property type="entry name" value="PROKAR_LIPOPROTEIN"/>
    <property type="match status" value="1"/>
</dbReference>
<protein>
    <submittedName>
        <fullName evidence="3">Lysozyme inhibitor LprI family protein</fullName>
    </submittedName>
</protein>
<dbReference type="Proteomes" id="UP001597451">
    <property type="component" value="Unassembled WGS sequence"/>
</dbReference>
<feature type="domain" description="Lysozyme inhibitor LprI-like N-terminal" evidence="2">
    <location>
        <begin position="113"/>
        <end position="200"/>
    </location>
</feature>
<gene>
    <name evidence="3" type="ORF">ACFSUN_01670</name>
</gene>
<organism evidence="3 4">
    <name type="scientific">Oceanobacillus kapialis</name>
    <dbReference type="NCBI Taxonomy" id="481353"/>
    <lineage>
        <taxon>Bacteria</taxon>
        <taxon>Bacillati</taxon>
        <taxon>Bacillota</taxon>
        <taxon>Bacilli</taxon>
        <taxon>Bacillales</taxon>
        <taxon>Bacillaceae</taxon>
        <taxon>Oceanobacillus</taxon>
    </lineage>
</organism>
<comment type="caution">
    <text evidence="3">The sequence shown here is derived from an EMBL/GenBank/DDBJ whole genome shotgun (WGS) entry which is preliminary data.</text>
</comment>
<keyword evidence="4" id="KW-1185">Reference proteome</keyword>
<dbReference type="PANTHER" id="PTHR39176:SF1">
    <property type="entry name" value="PERIPLASMIC PROTEIN"/>
    <property type="match status" value="1"/>
</dbReference>
<evidence type="ECO:0000313" key="4">
    <source>
        <dbReference type="Proteomes" id="UP001597451"/>
    </source>
</evidence>
<dbReference type="PANTHER" id="PTHR39176">
    <property type="entry name" value="PERIPLASMIC PROTEIN-RELATED"/>
    <property type="match status" value="1"/>
</dbReference>
<sequence length="206" mass="22968">MKKIVIAGFLILLLAACGNENDENAADDTESGVEETDTTSDETEGAHEEAGNAEESNPEKNESTSGGEGEQQEETETAQDDESDQSTPDMKTAYRNKLVELEEQLAAEEKELGSTQRELTEFAGKSFNMWDDALNEVYAELEKQLSKDEMESLREEQRAWVQTRDAKAAEEAAKYEGGSMESMQYISSQAQLTKERAYELITDYMS</sequence>
<feature type="compositionally biased region" description="Acidic residues" evidence="1">
    <location>
        <begin position="70"/>
        <end position="84"/>
    </location>
</feature>
<proteinExistence type="predicted"/>
<feature type="region of interest" description="Disordered" evidence="1">
    <location>
        <begin position="22"/>
        <end position="98"/>
    </location>
</feature>